<dbReference type="CDD" id="cd00102">
    <property type="entry name" value="IPT"/>
    <property type="match status" value="1"/>
</dbReference>
<dbReference type="Pfam" id="PF00041">
    <property type="entry name" value="fn3"/>
    <property type="match status" value="1"/>
</dbReference>
<dbReference type="SMART" id="SM00060">
    <property type="entry name" value="FN3"/>
    <property type="match status" value="1"/>
</dbReference>
<dbReference type="EMBL" id="PFFQ01000059">
    <property type="protein sequence ID" value="PIW14522.1"/>
    <property type="molecule type" value="Genomic_DNA"/>
</dbReference>
<dbReference type="CDD" id="cd00063">
    <property type="entry name" value="FN3"/>
    <property type="match status" value="1"/>
</dbReference>
<dbReference type="Pfam" id="PF01833">
    <property type="entry name" value="TIG"/>
    <property type="match status" value="1"/>
</dbReference>
<feature type="compositionally biased region" description="Low complexity" evidence="1">
    <location>
        <begin position="293"/>
        <end position="329"/>
    </location>
</feature>
<dbReference type="PROSITE" id="PS50853">
    <property type="entry name" value="FN3"/>
    <property type="match status" value="1"/>
</dbReference>
<proteinExistence type="predicted"/>
<evidence type="ECO:0000256" key="1">
    <source>
        <dbReference type="SAM" id="MobiDB-lite"/>
    </source>
</evidence>
<feature type="region of interest" description="Disordered" evidence="1">
    <location>
        <begin position="276"/>
        <end position="329"/>
    </location>
</feature>
<evidence type="ECO:0000313" key="4">
    <source>
        <dbReference type="Proteomes" id="UP000231019"/>
    </source>
</evidence>
<dbReference type="InterPro" id="IPR014756">
    <property type="entry name" value="Ig_E-set"/>
</dbReference>
<dbReference type="Proteomes" id="UP000231019">
    <property type="component" value="Unassembled WGS sequence"/>
</dbReference>
<feature type="region of interest" description="Disordered" evidence="1">
    <location>
        <begin position="416"/>
        <end position="436"/>
    </location>
</feature>
<reference evidence="3 4" key="1">
    <citation type="submission" date="2017-09" db="EMBL/GenBank/DDBJ databases">
        <title>Depth-based differentiation of microbial function through sediment-hosted aquifers and enrichment of novel symbionts in the deep terrestrial subsurface.</title>
        <authorList>
            <person name="Probst A.J."/>
            <person name="Ladd B."/>
            <person name="Jarett J.K."/>
            <person name="Geller-Mcgrath D.E."/>
            <person name="Sieber C.M."/>
            <person name="Emerson J.B."/>
            <person name="Anantharaman K."/>
            <person name="Thomas B.C."/>
            <person name="Malmstrom R."/>
            <person name="Stieglmeier M."/>
            <person name="Klingl A."/>
            <person name="Woyke T."/>
            <person name="Ryan C.M."/>
            <person name="Banfield J.F."/>
        </authorList>
    </citation>
    <scope>NUCLEOTIDE SEQUENCE [LARGE SCALE GENOMIC DNA]</scope>
    <source>
        <strain evidence="3">CG17_big_fil_post_rev_8_21_14_2_50_48_46</strain>
    </source>
</reference>
<dbReference type="InterPro" id="IPR036116">
    <property type="entry name" value="FN3_sf"/>
</dbReference>
<dbReference type="SUPFAM" id="SSF81296">
    <property type="entry name" value="E set domains"/>
    <property type="match status" value="1"/>
</dbReference>
<feature type="compositionally biased region" description="Polar residues" evidence="1">
    <location>
        <begin position="280"/>
        <end position="289"/>
    </location>
</feature>
<dbReference type="InterPro" id="IPR002909">
    <property type="entry name" value="IPT_dom"/>
</dbReference>
<dbReference type="AlphaFoldDB" id="A0A2M7FZ21"/>
<evidence type="ECO:0000259" key="2">
    <source>
        <dbReference type="PROSITE" id="PS50853"/>
    </source>
</evidence>
<dbReference type="InterPro" id="IPR013783">
    <property type="entry name" value="Ig-like_fold"/>
</dbReference>
<protein>
    <recommendedName>
        <fullName evidence="2">Fibronectin type-III domain-containing protein</fullName>
    </recommendedName>
</protein>
<dbReference type="InterPro" id="IPR003961">
    <property type="entry name" value="FN3_dom"/>
</dbReference>
<accession>A0A2M7FZ21</accession>
<sequence length="527" mass="56774">MHARLWSLIFTLSLGLNSCQPMVLSPPMQGQLLFHWQIPAQNLRIAAIPAEARYFRVLIRGSGLSQPLVKELELSSAPEQSYRLSLPVGPKEVTVLAYNQQKALSRSRTQVEILPSQLTRAEMELTNILREFRLNLEASWPVPLELELEVSGEGIRSNEPWLLSLQLPLGQSQLSVPDFPAESATLRLRSRPQGFSEWGEWVTQALTEQEAPTLLFRSAPLLESWQPFLERWLNAQPEASQLHILRLMGTPLLQQLLNSPVLSADLKARIQAELDRRKNSGQNTGPAQGNGSGPSPVSPASPQASGAAPSAQPSAVQATPSPLVSASPSVLTVPASPAGFRLEEAGDTYLRLAWEAVSGASAYSLSLNGQVLTDSHTFTSFTLNGLSPQTAYHFLLRARNPAGESGSVPLDVQTLATGSRTTGGGSATEPSPTATPWPAPVFESLSPTQVTIGSRLVIRGQNFFAPVRVIFDGGYEAAVVSLTDREIQVEVPSLARQGQIRVTTVGGEFTASVGILLGAIQLDGGYH</sequence>
<dbReference type="Gene3D" id="2.60.40.10">
    <property type="entry name" value="Immunoglobulins"/>
    <property type="match status" value="2"/>
</dbReference>
<name>A0A2M7FZ21_9BACT</name>
<dbReference type="SUPFAM" id="SSF49265">
    <property type="entry name" value="Fibronectin type III"/>
    <property type="match status" value="1"/>
</dbReference>
<organism evidence="3 4">
    <name type="scientific">bacterium (Candidatus Blackallbacteria) CG17_big_fil_post_rev_8_21_14_2_50_48_46</name>
    <dbReference type="NCBI Taxonomy" id="2014261"/>
    <lineage>
        <taxon>Bacteria</taxon>
        <taxon>Candidatus Blackallbacteria</taxon>
    </lineage>
</organism>
<comment type="caution">
    <text evidence="3">The sequence shown here is derived from an EMBL/GenBank/DDBJ whole genome shotgun (WGS) entry which is preliminary data.</text>
</comment>
<feature type="domain" description="Fibronectin type-III" evidence="2">
    <location>
        <begin position="336"/>
        <end position="420"/>
    </location>
</feature>
<evidence type="ECO:0000313" key="3">
    <source>
        <dbReference type="EMBL" id="PIW14522.1"/>
    </source>
</evidence>
<gene>
    <name evidence="3" type="ORF">COW36_21005</name>
</gene>